<keyword evidence="1" id="KW-0472">Membrane</keyword>
<dbReference type="AlphaFoldDB" id="A0A0N4X1U1"/>
<gene>
    <name evidence="3" type="ORF">HPLM_LOCUS18295</name>
</gene>
<proteinExistence type="predicted"/>
<name>A0A0N4X1U1_HAEPC</name>
<keyword evidence="1" id="KW-1133">Transmembrane helix</keyword>
<reference evidence="3 4" key="2">
    <citation type="submission" date="2018-11" db="EMBL/GenBank/DDBJ databases">
        <authorList>
            <consortium name="Pathogen Informatics"/>
        </authorList>
    </citation>
    <scope>NUCLEOTIDE SEQUENCE [LARGE SCALE GENOMIC DNA]</scope>
    <source>
        <strain evidence="3 4">MHpl1</strain>
    </source>
</reference>
<reference evidence="5" key="1">
    <citation type="submission" date="2017-02" db="UniProtKB">
        <authorList>
            <consortium name="WormBaseParasite"/>
        </authorList>
    </citation>
    <scope>IDENTIFICATION</scope>
</reference>
<evidence type="ECO:0000313" key="4">
    <source>
        <dbReference type="Proteomes" id="UP000268014"/>
    </source>
</evidence>
<evidence type="ECO:0000256" key="1">
    <source>
        <dbReference type="SAM" id="Phobius"/>
    </source>
</evidence>
<dbReference type="Proteomes" id="UP000268014">
    <property type="component" value="Unassembled WGS sequence"/>
</dbReference>
<keyword evidence="4" id="KW-1185">Reference proteome</keyword>
<dbReference type="Pfam" id="PF10328">
    <property type="entry name" value="7TM_GPCR_Srx"/>
    <property type="match status" value="1"/>
</dbReference>
<dbReference type="EMBL" id="UZAF01020465">
    <property type="protein sequence ID" value="VDO70183.1"/>
    <property type="molecule type" value="Genomic_DNA"/>
</dbReference>
<evidence type="ECO:0000313" key="3">
    <source>
        <dbReference type="EMBL" id="VDO70183.1"/>
    </source>
</evidence>
<feature type="domain" description="7TM GPCR serpentine receptor class x (Srx)" evidence="2">
    <location>
        <begin position="34"/>
        <end position="77"/>
    </location>
</feature>
<feature type="transmembrane region" description="Helical" evidence="1">
    <location>
        <begin position="42"/>
        <end position="60"/>
    </location>
</feature>
<accession>A0A0N4X1U1</accession>
<dbReference type="InterPro" id="IPR019430">
    <property type="entry name" value="7TM_GPCR_serpentine_rcpt_Srx"/>
</dbReference>
<organism evidence="5">
    <name type="scientific">Haemonchus placei</name>
    <name type="common">Barber's pole worm</name>
    <dbReference type="NCBI Taxonomy" id="6290"/>
    <lineage>
        <taxon>Eukaryota</taxon>
        <taxon>Metazoa</taxon>
        <taxon>Ecdysozoa</taxon>
        <taxon>Nematoda</taxon>
        <taxon>Chromadorea</taxon>
        <taxon>Rhabditida</taxon>
        <taxon>Rhabditina</taxon>
        <taxon>Rhabditomorpha</taxon>
        <taxon>Strongyloidea</taxon>
        <taxon>Trichostrongylidae</taxon>
        <taxon>Haemonchus</taxon>
    </lineage>
</organism>
<keyword evidence="1" id="KW-0812">Transmembrane</keyword>
<protein>
    <submittedName>
        <fullName evidence="5">7TM_GPCR_Srx domain-containing protein</fullName>
    </submittedName>
</protein>
<sequence length="89" mass="10546">RKLARCVEKGKTLTSSRNPLVILFFEAFEAFSFFYLQAIVQGSIFLCGMISFYFICQLFTDRWADFITMTIPWESCHHGFLWEVHFSSW</sequence>
<evidence type="ECO:0000313" key="5">
    <source>
        <dbReference type="WBParaSite" id="HPLM_0001830301-mRNA-1"/>
    </source>
</evidence>
<evidence type="ECO:0000259" key="2">
    <source>
        <dbReference type="Pfam" id="PF10328"/>
    </source>
</evidence>
<dbReference type="WBParaSite" id="HPLM_0001830301-mRNA-1">
    <property type="protein sequence ID" value="HPLM_0001830301-mRNA-1"/>
    <property type="gene ID" value="HPLM_0001830301"/>
</dbReference>